<dbReference type="HAMAP" id="MF_00024">
    <property type="entry name" value="CobD_CbiB"/>
    <property type="match status" value="1"/>
</dbReference>
<gene>
    <name evidence="9 10" type="primary">cobD</name>
    <name evidence="10" type="ORF">CUESP1_2236</name>
</gene>
<dbReference type="GO" id="GO:0005886">
    <property type="term" value="C:plasma membrane"/>
    <property type="evidence" value="ECO:0007669"/>
    <property type="project" value="UniProtKB-SubCell"/>
</dbReference>
<dbReference type="PANTHER" id="PTHR34308">
    <property type="entry name" value="COBALAMIN BIOSYNTHESIS PROTEIN CBIB"/>
    <property type="match status" value="1"/>
</dbReference>
<evidence type="ECO:0000256" key="7">
    <source>
        <dbReference type="ARBA" id="ARBA00022989"/>
    </source>
</evidence>
<evidence type="ECO:0000313" key="11">
    <source>
        <dbReference type="Proteomes" id="UP000245423"/>
    </source>
</evidence>
<protein>
    <recommendedName>
        <fullName evidence="9">Cobalamin biosynthesis protein CobD</fullName>
    </recommendedName>
</protein>
<keyword evidence="8 9" id="KW-0472">Membrane</keyword>
<evidence type="ECO:0000256" key="4">
    <source>
        <dbReference type="ARBA" id="ARBA00022475"/>
    </source>
</evidence>
<dbReference type="UniPathway" id="UPA00148"/>
<dbReference type="AlphaFoldDB" id="M1YW57"/>
<feature type="transmembrane region" description="Helical" evidence="9">
    <location>
        <begin position="81"/>
        <end position="99"/>
    </location>
</feature>
<keyword evidence="11" id="KW-1185">Reference proteome</keyword>
<keyword evidence="6 9" id="KW-0812">Transmembrane</keyword>
<dbReference type="PANTHER" id="PTHR34308:SF1">
    <property type="entry name" value="COBALAMIN BIOSYNTHESIS PROTEIN CBIB"/>
    <property type="match status" value="1"/>
</dbReference>
<dbReference type="GO" id="GO:0009236">
    <property type="term" value="P:cobalamin biosynthetic process"/>
    <property type="evidence" value="ECO:0007669"/>
    <property type="project" value="UniProtKB-UniRule"/>
</dbReference>
<evidence type="ECO:0000256" key="1">
    <source>
        <dbReference type="ARBA" id="ARBA00004651"/>
    </source>
</evidence>
<evidence type="ECO:0000256" key="6">
    <source>
        <dbReference type="ARBA" id="ARBA00022692"/>
    </source>
</evidence>
<comment type="function">
    <text evidence="9">Converts cobyric acid to cobinamide by the addition of aminopropanol on the F carboxylic group.</text>
</comment>
<feature type="transmembrane region" description="Helical" evidence="9">
    <location>
        <begin position="156"/>
        <end position="174"/>
    </location>
</feature>
<comment type="similarity">
    <text evidence="3 9">Belongs to the CobD/CbiB family.</text>
</comment>
<name>M1YW57_9FIRM</name>
<evidence type="ECO:0000256" key="2">
    <source>
        <dbReference type="ARBA" id="ARBA00004953"/>
    </source>
</evidence>
<dbReference type="RefSeq" id="WP_005584663.1">
    <property type="nucleotide sequence ID" value="NZ_LT669839.1"/>
</dbReference>
<evidence type="ECO:0000313" key="10">
    <source>
        <dbReference type="EMBL" id="SHD77590.1"/>
    </source>
</evidence>
<keyword evidence="4 9" id="KW-1003">Cell membrane</keyword>
<reference evidence="10 11" key="1">
    <citation type="submission" date="2016-11" db="EMBL/GenBank/DDBJ databases">
        <authorList>
            <person name="Manzoor S."/>
        </authorList>
    </citation>
    <scope>NUCLEOTIDE SEQUENCE [LARGE SCALE GENOMIC DNA]</scope>
    <source>
        <strain evidence="10">Clostridium ultunense strain Esp</strain>
    </source>
</reference>
<keyword evidence="7 9" id="KW-1133">Transmembrane helix</keyword>
<dbReference type="HOGENOM" id="CLU_054212_0_0_9"/>
<dbReference type="Pfam" id="PF03186">
    <property type="entry name" value="CobD_Cbib"/>
    <property type="match status" value="1"/>
</dbReference>
<dbReference type="OrthoDB" id="9811967at2"/>
<evidence type="ECO:0000256" key="9">
    <source>
        <dbReference type="HAMAP-Rule" id="MF_00024"/>
    </source>
</evidence>
<proteinExistence type="inferred from homology"/>
<comment type="pathway">
    <text evidence="2 9">Cofactor biosynthesis; adenosylcobalamin biosynthesis.</text>
</comment>
<accession>M1YW57</accession>
<feature type="transmembrane region" description="Helical" evidence="9">
    <location>
        <begin position="208"/>
        <end position="227"/>
    </location>
</feature>
<dbReference type="GO" id="GO:0048472">
    <property type="term" value="F:threonine-phosphate decarboxylase activity"/>
    <property type="evidence" value="ECO:0007669"/>
    <property type="project" value="InterPro"/>
</dbReference>
<dbReference type="GO" id="GO:0015420">
    <property type="term" value="F:ABC-type vitamin B12 transporter activity"/>
    <property type="evidence" value="ECO:0007669"/>
    <property type="project" value="UniProtKB-UniRule"/>
</dbReference>
<dbReference type="EMBL" id="LT669839">
    <property type="protein sequence ID" value="SHD77590.1"/>
    <property type="molecule type" value="Genomic_DNA"/>
</dbReference>
<keyword evidence="5 9" id="KW-0169">Cobalamin biosynthesis</keyword>
<comment type="subcellular location">
    <subcellularLocation>
        <location evidence="1 9">Cell membrane</location>
        <topology evidence="1 9">Multi-pass membrane protein</topology>
    </subcellularLocation>
</comment>
<organism evidence="10 11">
    <name type="scientific">[Clostridium] ultunense Esp</name>
    <dbReference type="NCBI Taxonomy" id="1288971"/>
    <lineage>
        <taxon>Bacteria</taxon>
        <taxon>Bacillati</taxon>
        <taxon>Bacillota</taxon>
        <taxon>Tissierellia</taxon>
        <taxon>Tissierellales</taxon>
        <taxon>Tepidimicrobiaceae</taxon>
        <taxon>Schnuerera</taxon>
    </lineage>
</organism>
<feature type="transmembrane region" description="Helical" evidence="9">
    <location>
        <begin position="54"/>
        <end position="75"/>
    </location>
</feature>
<evidence type="ECO:0000256" key="8">
    <source>
        <dbReference type="ARBA" id="ARBA00023136"/>
    </source>
</evidence>
<dbReference type="InterPro" id="IPR004485">
    <property type="entry name" value="Cobalamin_biosynth_CobD/CbiB"/>
</dbReference>
<dbReference type="Proteomes" id="UP000245423">
    <property type="component" value="Chromosome 1"/>
</dbReference>
<evidence type="ECO:0000256" key="5">
    <source>
        <dbReference type="ARBA" id="ARBA00022573"/>
    </source>
</evidence>
<sequence length="316" mass="36005">MKEILIAAILDLIIGDPYNFPHPVKLMGRLISLEEKLVRKIHWRRQGRISNLKIGGLLIVIINIIIAFTIPYLLLKTIEEYKVLHSIINIYLIYTCIAARSLDKEAMKVYYGLDKGIEEARFKLSYIVGRDTKNLSEEEIIRAAIETVGENTADGVIAPLFYIMLLGAPGGFMYKMVNTMDSMLGYKNEKYMELGFFPAKVDDVYNYIPARLTGVLICLSSIFRFNVKNGFRIMIRDRNNHKSPNAAYPEGAVAGLLNIQLGGNSYYFGKIVEKPTIGDRIRNIQRQDIKKTIEIMYRTEVLLLVIYGLINILLGR</sequence>
<feature type="transmembrane region" description="Helical" evidence="9">
    <location>
        <begin position="295"/>
        <end position="314"/>
    </location>
</feature>
<evidence type="ECO:0000256" key="3">
    <source>
        <dbReference type="ARBA" id="ARBA00006263"/>
    </source>
</evidence>
<dbReference type="NCBIfam" id="TIGR00380">
    <property type="entry name" value="cobal_cbiB"/>
    <property type="match status" value="1"/>
</dbReference>